<proteinExistence type="predicted"/>
<feature type="transmembrane region" description="Helical" evidence="4">
    <location>
        <begin position="34"/>
        <end position="58"/>
    </location>
</feature>
<evidence type="ECO:0000313" key="8">
    <source>
        <dbReference type="Proteomes" id="UP000295043"/>
    </source>
</evidence>
<dbReference type="InterPro" id="IPR034804">
    <property type="entry name" value="SQR/QFR_C/D"/>
</dbReference>
<accession>A0A4R2BZK8</accession>
<dbReference type="PROSITE" id="PS51085">
    <property type="entry name" value="2FE2S_FER_2"/>
    <property type="match status" value="1"/>
</dbReference>
<evidence type="ECO:0000259" key="5">
    <source>
        <dbReference type="PROSITE" id="PS50125"/>
    </source>
</evidence>
<feature type="transmembrane region" description="Helical" evidence="4">
    <location>
        <begin position="78"/>
        <end position="97"/>
    </location>
</feature>
<dbReference type="GO" id="GO:0004016">
    <property type="term" value="F:adenylate cyclase activity"/>
    <property type="evidence" value="ECO:0007669"/>
    <property type="project" value="UniProtKB-ARBA"/>
</dbReference>
<dbReference type="InterPro" id="IPR001041">
    <property type="entry name" value="2Fe-2S_ferredoxin-type"/>
</dbReference>
<evidence type="ECO:0000259" key="6">
    <source>
        <dbReference type="PROSITE" id="PS51085"/>
    </source>
</evidence>
<dbReference type="PANTHER" id="PTHR43081:SF17">
    <property type="entry name" value="BLL5647 PROTEIN"/>
    <property type="match status" value="1"/>
</dbReference>
<dbReference type="Pfam" id="PF00111">
    <property type="entry name" value="Fer2"/>
    <property type="match status" value="1"/>
</dbReference>
<dbReference type="InterPro" id="IPR012675">
    <property type="entry name" value="Beta-grasp_dom_sf"/>
</dbReference>
<feature type="domain" description="Guanylate cyclase" evidence="5">
    <location>
        <begin position="385"/>
        <end position="517"/>
    </location>
</feature>
<keyword evidence="4" id="KW-0812">Transmembrane</keyword>
<keyword evidence="2" id="KW-1003">Cell membrane</keyword>
<dbReference type="SUPFAM" id="SSF54292">
    <property type="entry name" value="2Fe-2S ferredoxin-like"/>
    <property type="match status" value="1"/>
</dbReference>
<dbReference type="SUPFAM" id="SSF55073">
    <property type="entry name" value="Nucleotide cyclase"/>
    <property type="match status" value="1"/>
</dbReference>
<feature type="transmembrane region" description="Helical" evidence="4">
    <location>
        <begin position="160"/>
        <end position="177"/>
    </location>
</feature>
<dbReference type="Proteomes" id="UP000295043">
    <property type="component" value="Unassembled WGS sequence"/>
</dbReference>
<dbReference type="PANTHER" id="PTHR43081">
    <property type="entry name" value="ADENYLATE CYCLASE, TERMINAL-DIFFERENTIATION SPECIFIC-RELATED"/>
    <property type="match status" value="1"/>
</dbReference>
<sequence>MNKGKNSDPAGGRRQTQADCLTIISATARKKTHLISGAVLGVFVLSHFTNHALGLISIEAMEAGRRIFTFVWQSAPGTILLYGALLAHVAMALDSLYRRQTLRMPVGEALKIIFGLSLPFLLIPHVVATRVEPLLTGVDADYPAILRALWSSSIGTTRQTVALLFVWSHACLGAWFWMRGRDWFPRYEFLLYTVALLVPIFALLGFINGARSLGRDYAEHGGYGDQAYVSERPRLDPALSETIRLAFYGGFAGLIGGTLALRAMPARGRIRVRYPDGRVAAVGLGFSVLEASRAAGFPHVSVCGGRGRCSTCRVRVIEGLDGQPAPEAAERATLGRIGAPDNVRLACQFRPTHNVTVVPILDTDSLGIKTQLARQNGGGRERRVAVLFCDLRDFTRIAEHKLPYDTVFLLNRYFEMVGEAVESSGGVIDKFIGDGALAIFGLKSPLPDACRQALAAASRLSTGIRALNHTFGDELEQPLRLAIGLHAGPAIVGEMGYGQATSLTAVGDTINTASRLEGLAKEHDAELAVSVELVERAGLSLEGDRRLDISLRGRKATLETWIVDDAARLLEVIPAED</sequence>
<dbReference type="Pfam" id="PF00211">
    <property type="entry name" value="Guanylate_cyc"/>
    <property type="match status" value="1"/>
</dbReference>
<evidence type="ECO:0000256" key="2">
    <source>
        <dbReference type="ARBA" id="ARBA00022475"/>
    </source>
</evidence>
<dbReference type="SUPFAM" id="SSF81343">
    <property type="entry name" value="Fumarate reductase respiratory complex transmembrane subunits"/>
    <property type="match status" value="1"/>
</dbReference>
<gene>
    <name evidence="7" type="ORF">EV184_104208</name>
</gene>
<dbReference type="Gene3D" id="3.10.20.30">
    <property type="match status" value="1"/>
</dbReference>
<keyword evidence="3 4" id="KW-0472">Membrane</keyword>
<dbReference type="InterPro" id="IPR029787">
    <property type="entry name" value="Nucleotide_cyclase"/>
</dbReference>
<dbReference type="InterPro" id="IPR036010">
    <property type="entry name" value="2Fe-2S_ferredoxin-like_sf"/>
</dbReference>
<evidence type="ECO:0000313" key="7">
    <source>
        <dbReference type="EMBL" id="TCN32542.1"/>
    </source>
</evidence>
<feature type="transmembrane region" description="Helical" evidence="4">
    <location>
        <begin position="109"/>
        <end position="127"/>
    </location>
</feature>
<dbReference type="PROSITE" id="PS50125">
    <property type="entry name" value="GUANYLATE_CYCLASE_2"/>
    <property type="match status" value="1"/>
</dbReference>
<dbReference type="CDD" id="cd07302">
    <property type="entry name" value="CHD"/>
    <property type="match status" value="1"/>
</dbReference>
<keyword evidence="4" id="KW-1133">Transmembrane helix</keyword>
<dbReference type="CDD" id="cd00207">
    <property type="entry name" value="fer2"/>
    <property type="match status" value="1"/>
</dbReference>
<dbReference type="AlphaFoldDB" id="A0A4R2BZK8"/>
<dbReference type="EMBL" id="SLVU01000004">
    <property type="protein sequence ID" value="TCN32542.1"/>
    <property type="molecule type" value="Genomic_DNA"/>
</dbReference>
<dbReference type="GO" id="GO:0006171">
    <property type="term" value="P:cAMP biosynthetic process"/>
    <property type="evidence" value="ECO:0007669"/>
    <property type="project" value="TreeGrafter"/>
</dbReference>
<dbReference type="SMART" id="SM00044">
    <property type="entry name" value="CYCc"/>
    <property type="match status" value="1"/>
</dbReference>
<dbReference type="Gene3D" id="3.30.70.1230">
    <property type="entry name" value="Nucleotide cyclase"/>
    <property type="match status" value="1"/>
</dbReference>
<dbReference type="InterPro" id="IPR001054">
    <property type="entry name" value="A/G_cyclase"/>
</dbReference>
<dbReference type="GO" id="GO:0051536">
    <property type="term" value="F:iron-sulfur cluster binding"/>
    <property type="evidence" value="ECO:0007669"/>
    <property type="project" value="InterPro"/>
</dbReference>
<feature type="domain" description="2Fe-2S ferredoxin-type" evidence="6">
    <location>
        <begin position="268"/>
        <end position="363"/>
    </location>
</feature>
<dbReference type="InterPro" id="IPR050697">
    <property type="entry name" value="Adenylyl/Guanylyl_Cyclase_3/4"/>
</dbReference>
<dbReference type="GO" id="GO:0005886">
    <property type="term" value="C:plasma membrane"/>
    <property type="evidence" value="ECO:0007669"/>
    <property type="project" value="UniProtKB-SubCell"/>
</dbReference>
<name>A0A4R2BZK8_9HYPH</name>
<comment type="subcellular location">
    <subcellularLocation>
        <location evidence="1">Cell membrane</location>
        <topology evidence="1">Multi-pass membrane protein</topology>
    </subcellularLocation>
</comment>
<comment type="caution">
    <text evidence="7">The sequence shown here is derived from an EMBL/GenBank/DDBJ whole genome shotgun (WGS) entry which is preliminary data.</text>
</comment>
<evidence type="ECO:0000256" key="3">
    <source>
        <dbReference type="ARBA" id="ARBA00023136"/>
    </source>
</evidence>
<feature type="transmembrane region" description="Helical" evidence="4">
    <location>
        <begin position="189"/>
        <end position="207"/>
    </location>
</feature>
<evidence type="ECO:0000256" key="4">
    <source>
        <dbReference type="SAM" id="Phobius"/>
    </source>
</evidence>
<reference evidence="7 8" key="1">
    <citation type="submission" date="2019-03" db="EMBL/GenBank/DDBJ databases">
        <title>Genomic Encyclopedia of Type Strains, Phase IV (KMG-V): Genome sequencing to study the core and pangenomes of soil and plant-associated prokaryotes.</title>
        <authorList>
            <person name="Whitman W."/>
        </authorList>
    </citation>
    <scope>NUCLEOTIDE SEQUENCE [LARGE SCALE GENOMIC DNA]</scope>
    <source>
        <strain evidence="7 8">23C40</strain>
    </source>
</reference>
<feature type="transmembrane region" description="Helical" evidence="4">
    <location>
        <begin position="245"/>
        <end position="264"/>
    </location>
</feature>
<organism evidence="7 8">
    <name type="scientific">Sinorhizobium americanum</name>
    <dbReference type="NCBI Taxonomy" id="194963"/>
    <lineage>
        <taxon>Bacteria</taxon>
        <taxon>Pseudomonadati</taxon>
        <taxon>Pseudomonadota</taxon>
        <taxon>Alphaproteobacteria</taxon>
        <taxon>Hyphomicrobiales</taxon>
        <taxon>Rhizobiaceae</taxon>
        <taxon>Sinorhizobium/Ensifer group</taxon>
        <taxon>Sinorhizobium</taxon>
    </lineage>
</organism>
<dbReference type="GO" id="GO:0035556">
    <property type="term" value="P:intracellular signal transduction"/>
    <property type="evidence" value="ECO:0007669"/>
    <property type="project" value="InterPro"/>
</dbReference>
<protein>
    <submittedName>
        <fullName evidence="7">Adenylate cyclase</fullName>
    </submittedName>
</protein>
<evidence type="ECO:0000256" key="1">
    <source>
        <dbReference type="ARBA" id="ARBA00004651"/>
    </source>
</evidence>